<accession>A0A517Z9V2</accession>
<evidence type="ECO:0000256" key="1">
    <source>
        <dbReference type="ARBA" id="ARBA00001933"/>
    </source>
</evidence>
<evidence type="ECO:0000313" key="7">
    <source>
        <dbReference type="Proteomes" id="UP000320496"/>
    </source>
</evidence>
<dbReference type="RefSeq" id="WP_145370472.1">
    <property type="nucleotide sequence ID" value="NZ_CP036275.1"/>
</dbReference>
<dbReference type="Gene3D" id="3.40.640.10">
    <property type="entry name" value="Type I PLP-dependent aspartate aminotransferase-like (Major domain)"/>
    <property type="match status" value="1"/>
</dbReference>
<proteinExistence type="predicted"/>
<dbReference type="InterPro" id="IPR015421">
    <property type="entry name" value="PyrdxlP-dep_Trfase_major"/>
</dbReference>
<evidence type="ECO:0000256" key="4">
    <source>
        <dbReference type="ARBA" id="ARBA00022898"/>
    </source>
</evidence>
<dbReference type="SUPFAM" id="SSF53383">
    <property type="entry name" value="PLP-dependent transferases"/>
    <property type="match status" value="1"/>
</dbReference>
<gene>
    <name evidence="6" type="primary">lysN</name>
    <name evidence="6" type="ORF">Mal4_36070</name>
</gene>
<dbReference type="Gene3D" id="3.90.1150.10">
    <property type="entry name" value="Aspartate Aminotransferase, domain 1"/>
    <property type="match status" value="1"/>
</dbReference>
<protein>
    <submittedName>
        <fullName evidence="6">2-aminoadipate transaminase</fullName>
        <ecNumber evidence="6">2.6.1.39</ecNumber>
    </submittedName>
</protein>
<dbReference type="InterPro" id="IPR015422">
    <property type="entry name" value="PyrdxlP-dep_Trfase_small"/>
</dbReference>
<feature type="domain" description="Aminotransferase class I/classII large" evidence="5">
    <location>
        <begin position="38"/>
        <end position="421"/>
    </location>
</feature>
<evidence type="ECO:0000313" key="6">
    <source>
        <dbReference type="EMBL" id="QDU39268.1"/>
    </source>
</evidence>
<name>A0A517Z9V2_9PLAN</name>
<dbReference type="Proteomes" id="UP000320496">
    <property type="component" value="Chromosome"/>
</dbReference>
<keyword evidence="4" id="KW-0663">Pyridoxal phosphate</keyword>
<keyword evidence="3 6" id="KW-0808">Transferase</keyword>
<dbReference type="OrthoDB" id="9802328at2"/>
<evidence type="ECO:0000256" key="3">
    <source>
        <dbReference type="ARBA" id="ARBA00022679"/>
    </source>
</evidence>
<dbReference type="InterPro" id="IPR004839">
    <property type="entry name" value="Aminotransferase_I/II_large"/>
</dbReference>
<dbReference type="EMBL" id="CP036275">
    <property type="protein sequence ID" value="QDU39268.1"/>
    <property type="molecule type" value="Genomic_DNA"/>
</dbReference>
<dbReference type="InterPro" id="IPR015424">
    <property type="entry name" value="PyrdxlP-dep_Trfase"/>
</dbReference>
<dbReference type="GO" id="GO:0030170">
    <property type="term" value="F:pyridoxal phosphate binding"/>
    <property type="evidence" value="ECO:0007669"/>
    <property type="project" value="InterPro"/>
</dbReference>
<dbReference type="CDD" id="cd00609">
    <property type="entry name" value="AAT_like"/>
    <property type="match status" value="1"/>
</dbReference>
<dbReference type="AlphaFoldDB" id="A0A517Z9V2"/>
<dbReference type="EC" id="2.6.1.39" evidence="6"/>
<dbReference type="GO" id="GO:1901605">
    <property type="term" value="P:alpha-amino acid metabolic process"/>
    <property type="evidence" value="ECO:0007669"/>
    <property type="project" value="TreeGrafter"/>
</dbReference>
<dbReference type="GO" id="GO:0047536">
    <property type="term" value="F:2-aminoadipate transaminase activity"/>
    <property type="evidence" value="ECO:0007669"/>
    <property type="project" value="UniProtKB-EC"/>
</dbReference>
<comment type="cofactor">
    <cofactor evidence="1">
        <name>pyridoxal 5'-phosphate</name>
        <dbReference type="ChEBI" id="CHEBI:597326"/>
    </cofactor>
</comment>
<dbReference type="PANTHER" id="PTHR42790:SF19">
    <property type="entry name" value="KYNURENINE_ALPHA-AMINOADIPATE AMINOTRANSFERASE, MITOCHONDRIAL"/>
    <property type="match status" value="1"/>
</dbReference>
<organism evidence="6 7">
    <name type="scientific">Maioricimonas rarisocia</name>
    <dbReference type="NCBI Taxonomy" id="2528026"/>
    <lineage>
        <taxon>Bacteria</taxon>
        <taxon>Pseudomonadati</taxon>
        <taxon>Planctomycetota</taxon>
        <taxon>Planctomycetia</taxon>
        <taxon>Planctomycetales</taxon>
        <taxon>Planctomycetaceae</taxon>
        <taxon>Maioricimonas</taxon>
    </lineage>
</organism>
<dbReference type="InterPro" id="IPR050859">
    <property type="entry name" value="Class-I_PLP-dep_aminotransf"/>
</dbReference>
<evidence type="ECO:0000259" key="5">
    <source>
        <dbReference type="Pfam" id="PF00155"/>
    </source>
</evidence>
<evidence type="ECO:0000256" key="2">
    <source>
        <dbReference type="ARBA" id="ARBA00022576"/>
    </source>
</evidence>
<dbReference type="PANTHER" id="PTHR42790">
    <property type="entry name" value="AMINOTRANSFERASE"/>
    <property type="match status" value="1"/>
</dbReference>
<dbReference type="Pfam" id="PF00155">
    <property type="entry name" value="Aminotran_1_2"/>
    <property type="match status" value="1"/>
</dbReference>
<dbReference type="KEGG" id="mri:Mal4_36070"/>
<keyword evidence="7" id="KW-1185">Reference proteome</keyword>
<sequence>MSTPAAEELLPPKLSRRWHYAREQAISFLMQQAVENPDVISLAAGLVDSETLPVAETRAAVQKVLEDHGSGKMALQYGTTAGSERLRRLLLAHFGQLEGCDPHDLGVDAGQLVVTTGSQQLLSLVCEILLDPGDICLVAGPTYFVFVGNLNGVGAEIVTIPSDDDGMQTGALEAALQQLEAEGRLDRVKLIYAVSYYDNPSGRSLSTERRQQIVDIAHRWSKHHRLFVLEDAAYRELRYDGETLPSVWSFDETRQTVIYTQTFSKSYSPGLRIGFGVLPRDLVKPVCDRKGNEDFGSANFNQHILATVLESGLYDSHVEQVCAAYRIKRDAMLAAADRWFADLPGVSWVHPHGGLYVWMSLPPQIQTGFKSELFRRAVEEGVMYVPGELCYASPLDERPRSEMRLSYGVQPPEGIEEGMRRLSVAVRSMLVSR</sequence>
<keyword evidence="2 6" id="KW-0032">Aminotransferase</keyword>
<reference evidence="6 7" key="1">
    <citation type="submission" date="2019-02" db="EMBL/GenBank/DDBJ databases">
        <title>Deep-cultivation of Planctomycetes and their phenomic and genomic characterization uncovers novel biology.</title>
        <authorList>
            <person name="Wiegand S."/>
            <person name="Jogler M."/>
            <person name="Boedeker C."/>
            <person name="Pinto D."/>
            <person name="Vollmers J."/>
            <person name="Rivas-Marin E."/>
            <person name="Kohn T."/>
            <person name="Peeters S.H."/>
            <person name="Heuer A."/>
            <person name="Rast P."/>
            <person name="Oberbeckmann S."/>
            <person name="Bunk B."/>
            <person name="Jeske O."/>
            <person name="Meyerdierks A."/>
            <person name="Storesund J.E."/>
            <person name="Kallscheuer N."/>
            <person name="Luecker S."/>
            <person name="Lage O.M."/>
            <person name="Pohl T."/>
            <person name="Merkel B.J."/>
            <person name="Hornburger P."/>
            <person name="Mueller R.-W."/>
            <person name="Bruemmer F."/>
            <person name="Labrenz M."/>
            <person name="Spormann A.M."/>
            <person name="Op den Camp H."/>
            <person name="Overmann J."/>
            <person name="Amann R."/>
            <person name="Jetten M.S.M."/>
            <person name="Mascher T."/>
            <person name="Medema M.H."/>
            <person name="Devos D.P."/>
            <person name="Kaster A.-K."/>
            <person name="Ovreas L."/>
            <person name="Rohde M."/>
            <person name="Galperin M.Y."/>
            <person name="Jogler C."/>
        </authorList>
    </citation>
    <scope>NUCLEOTIDE SEQUENCE [LARGE SCALE GENOMIC DNA]</scope>
    <source>
        <strain evidence="6 7">Mal4</strain>
    </source>
</reference>